<comment type="caution">
    <text evidence="1">The sequence shown here is derived from an EMBL/GenBank/DDBJ whole genome shotgun (WGS) entry which is preliminary data.</text>
</comment>
<evidence type="ECO:0000313" key="1">
    <source>
        <dbReference type="EMBL" id="ERI88556.1"/>
    </source>
</evidence>
<protein>
    <submittedName>
        <fullName evidence="1">Uncharacterized protein</fullName>
    </submittedName>
</protein>
<dbReference type="EMBL" id="AWSV01000032">
    <property type="protein sequence ID" value="ERI88556.1"/>
    <property type="molecule type" value="Genomic_DNA"/>
</dbReference>
<dbReference type="AlphaFoldDB" id="U2E7U2"/>
<name>U2E7U2_9BACE</name>
<gene>
    <name evidence="1" type="ORF">HMPREF1981_00489</name>
</gene>
<organism evidence="1 2">
    <name type="scientific">Bacteroides pyogenes F0041</name>
    <dbReference type="NCBI Taxonomy" id="1321819"/>
    <lineage>
        <taxon>Bacteria</taxon>
        <taxon>Pseudomonadati</taxon>
        <taxon>Bacteroidota</taxon>
        <taxon>Bacteroidia</taxon>
        <taxon>Bacteroidales</taxon>
        <taxon>Bacteroidaceae</taxon>
        <taxon>Bacteroides</taxon>
    </lineage>
</organism>
<proteinExistence type="predicted"/>
<accession>U2E7U2</accession>
<dbReference type="Proteomes" id="UP000016496">
    <property type="component" value="Unassembled WGS sequence"/>
</dbReference>
<sequence>MQGKKVLSLPVLSLANACGIALRRFIGFETGTRGSDFCSQLVKQKLRRCERKAALV</sequence>
<evidence type="ECO:0000313" key="2">
    <source>
        <dbReference type="Proteomes" id="UP000016496"/>
    </source>
</evidence>
<reference evidence="1 2" key="1">
    <citation type="submission" date="2013-08" db="EMBL/GenBank/DDBJ databases">
        <authorList>
            <person name="Weinstock G."/>
            <person name="Sodergren E."/>
            <person name="Wylie T."/>
            <person name="Fulton L."/>
            <person name="Fulton R."/>
            <person name="Fronick C."/>
            <person name="O'Laughlin M."/>
            <person name="Godfrey J."/>
            <person name="Miner T."/>
            <person name="Herter B."/>
            <person name="Appelbaum E."/>
            <person name="Cordes M."/>
            <person name="Lek S."/>
            <person name="Wollam A."/>
            <person name="Pepin K.H."/>
            <person name="Palsikar V.B."/>
            <person name="Mitreva M."/>
            <person name="Wilson R.K."/>
        </authorList>
    </citation>
    <scope>NUCLEOTIDE SEQUENCE [LARGE SCALE GENOMIC DNA]</scope>
    <source>
        <strain evidence="1 2">F0041</strain>
    </source>
</reference>
<dbReference type="HOGENOM" id="CLU_3004636_0_0_10"/>